<dbReference type="CDD" id="cd02440">
    <property type="entry name" value="AdoMet_MTases"/>
    <property type="match status" value="1"/>
</dbReference>
<name>A0ABR4CKZ5_9HELO</name>
<gene>
    <name evidence="5" type="ORF">VTL71DRAFT_14602</name>
</gene>
<keyword evidence="6" id="KW-1185">Reference proteome</keyword>
<sequence>MIAQARSSTPIPQYPTIEFRPGSVEDLSSFSNGEIDMAVADAAAHWFDFTRAWGELSRVVRSGGTVAFWGYVSNVIIGHPAATQVYEKFIYGDGEDSLATYFELPGRDVVRGIFRSIVPPEKEWEDVKRVEYIPDVSGKEKGDGELLIFGRLKLGKVGEYARTVSGYTTWQAKYSEQKALSQGGKGDVVDRMLEEMKSVESEWRPPGMDREIFRLILNMRVLF</sequence>
<protein>
    <recommendedName>
        <fullName evidence="4">Methyltransferase type 11 domain-containing protein</fullName>
    </recommendedName>
</protein>
<evidence type="ECO:0000313" key="6">
    <source>
        <dbReference type="Proteomes" id="UP001595075"/>
    </source>
</evidence>
<dbReference type="Gene3D" id="3.40.50.150">
    <property type="entry name" value="Vaccinia Virus protein VP39"/>
    <property type="match status" value="1"/>
</dbReference>
<dbReference type="SUPFAM" id="SSF53335">
    <property type="entry name" value="S-adenosyl-L-methionine-dependent methyltransferases"/>
    <property type="match status" value="1"/>
</dbReference>
<keyword evidence="2" id="KW-0489">Methyltransferase</keyword>
<evidence type="ECO:0000313" key="5">
    <source>
        <dbReference type="EMBL" id="KAL2069923.1"/>
    </source>
</evidence>
<dbReference type="PANTHER" id="PTHR44942">
    <property type="entry name" value="METHYLTRANSF_11 DOMAIN-CONTAINING PROTEIN"/>
    <property type="match status" value="1"/>
</dbReference>
<dbReference type="InterPro" id="IPR029063">
    <property type="entry name" value="SAM-dependent_MTases_sf"/>
</dbReference>
<keyword evidence="3" id="KW-0808">Transferase</keyword>
<comment type="caution">
    <text evidence="5">The sequence shown here is derived from an EMBL/GenBank/DDBJ whole genome shotgun (WGS) entry which is preliminary data.</text>
</comment>
<proteinExistence type="inferred from homology"/>
<dbReference type="PANTHER" id="PTHR44942:SF4">
    <property type="entry name" value="METHYLTRANSFERASE TYPE 11 DOMAIN-CONTAINING PROTEIN"/>
    <property type="match status" value="1"/>
</dbReference>
<organism evidence="5 6">
    <name type="scientific">Oculimacula yallundae</name>
    <dbReference type="NCBI Taxonomy" id="86028"/>
    <lineage>
        <taxon>Eukaryota</taxon>
        <taxon>Fungi</taxon>
        <taxon>Dikarya</taxon>
        <taxon>Ascomycota</taxon>
        <taxon>Pezizomycotina</taxon>
        <taxon>Leotiomycetes</taxon>
        <taxon>Helotiales</taxon>
        <taxon>Ploettnerulaceae</taxon>
        <taxon>Oculimacula</taxon>
    </lineage>
</organism>
<dbReference type="EMBL" id="JAZHXI010000007">
    <property type="protein sequence ID" value="KAL2069923.1"/>
    <property type="molecule type" value="Genomic_DNA"/>
</dbReference>
<dbReference type="InterPro" id="IPR051052">
    <property type="entry name" value="Diverse_substrate_MTase"/>
</dbReference>
<evidence type="ECO:0000256" key="2">
    <source>
        <dbReference type="ARBA" id="ARBA00022603"/>
    </source>
</evidence>
<evidence type="ECO:0000256" key="3">
    <source>
        <dbReference type="ARBA" id="ARBA00022679"/>
    </source>
</evidence>
<comment type="similarity">
    <text evidence="1">Belongs to the methyltransferase superfamily.</text>
</comment>
<accession>A0ABR4CKZ5</accession>
<evidence type="ECO:0000256" key="1">
    <source>
        <dbReference type="ARBA" id="ARBA00008361"/>
    </source>
</evidence>
<reference evidence="5 6" key="1">
    <citation type="journal article" date="2024" name="Commun. Biol.">
        <title>Comparative genomic analysis of thermophilic fungi reveals convergent evolutionary adaptations and gene losses.</title>
        <authorList>
            <person name="Steindorff A.S."/>
            <person name="Aguilar-Pontes M.V."/>
            <person name="Robinson A.J."/>
            <person name="Andreopoulos B."/>
            <person name="LaButti K."/>
            <person name="Kuo A."/>
            <person name="Mondo S."/>
            <person name="Riley R."/>
            <person name="Otillar R."/>
            <person name="Haridas S."/>
            <person name="Lipzen A."/>
            <person name="Grimwood J."/>
            <person name="Schmutz J."/>
            <person name="Clum A."/>
            <person name="Reid I.D."/>
            <person name="Moisan M.C."/>
            <person name="Butler G."/>
            <person name="Nguyen T.T.M."/>
            <person name="Dewar K."/>
            <person name="Conant G."/>
            <person name="Drula E."/>
            <person name="Henrissat B."/>
            <person name="Hansel C."/>
            <person name="Singer S."/>
            <person name="Hutchinson M.I."/>
            <person name="de Vries R.P."/>
            <person name="Natvig D.O."/>
            <person name="Powell A.J."/>
            <person name="Tsang A."/>
            <person name="Grigoriev I.V."/>
        </authorList>
    </citation>
    <scope>NUCLEOTIDE SEQUENCE [LARGE SCALE GENOMIC DNA]</scope>
    <source>
        <strain evidence="5 6">CBS 494.80</strain>
    </source>
</reference>
<dbReference type="Proteomes" id="UP001595075">
    <property type="component" value="Unassembled WGS sequence"/>
</dbReference>
<dbReference type="InterPro" id="IPR013216">
    <property type="entry name" value="Methyltransf_11"/>
</dbReference>
<evidence type="ECO:0000259" key="4">
    <source>
        <dbReference type="Pfam" id="PF08241"/>
    </source>
</evidence>
<dbReference type="Pfam" id="PF08241">
    <property type="entry name" value="Methyltransf_11"/>
    <property type="match status" value="1"/>
</dbReference>
<feature type="domain" description="Methyltransferase type 11" evidence="4">
    <location>
        <begin position="1"/>
        <end position="68"/>
    </location>
</feature>